<keyword evidence="3" id="KW-1185">Reference proteome</keyword>
<comment type="caution">
    <text evidence="2">The sequence shown here is derived from an EMBL/GenBank/DDBJ whole genome shotgun (WGS) entry which is preliminary data.</text>
</comment>
<feature type="compositionally biased region" description="Basic and acidic residues" evidence="1">
    <location>
        <begin position="107"/>
        <end position="124"/>
    </location>
</feature>
<evidence type="ECO:0000313" key="3">
    <source>
        <dbReference type="Proteomes" id="UP001151516"/>
    </source>
</evidence>
<protein>
    <submittedName>
        <fullName evidence="2">Uncharacterized protein</fullName>
    </submittedName>
</protein>
<feature type="non-terminal residue" evidence="2">
    <location>
        <position position="185"/>
    </location>
</feature>
<dbReference type="Proteomes" id="UP001151516">
    <property type="component" value="Unassembled WGS sequence"/>
</dbReference>
<dbReference type="EMBL" id="JANBTX010000851">
    <property type="protein sequence ID" value="KAJ2679118.1"/>
    <property type="molecule type" value="Genomic_DNA"/>
</dbReference>
<sequence>MDHIHPYFIVYSFIALEYIIGKLGVFNFLRLLVCIGACWWVAMRAQAVAQRHAANRFVAQILLNGSRSRVRRSASAIDLPAQESLRSPVLQLAATQVTGEPLIQATRETEEPRPSASHQAEESHPLVPRQAEESQPPALHQAQELLQAEESQPPAPRQAVESQPPSLHQIEESLQGEEPHPPALW</sequence>
<reference evidence="2" key="1">
    <citation type="submission" date="2022-07" db="EMBL/GenBank/DDBJ databases">
        <title>Phylogenomic reconstructions and comparative analyses of Kickxellomycotina fungi.</title>
        <authorList>
            <person name="Reynolds N.K."/>
            <person name="Stajich J.E."/>
            <person name="Barry K."/>
            <person name="Grigoriev I.V."/>
            <person name="Crous P."/>
            <person name="Smith M.E."/>
        </authorList>
    </citation>
    <scope>NUCLEOTIDE SEQUENCE</scope>
    <source>
        <strain evidence="2">CBS 109367</strain>
    </source>
</reference>
<organism evidence="2 3">
    <name type="scientific">Coemansia spiralis</name>
    <dbReference type="NCBI Taxonomy" id="417178"/>
    <lineage>
        <taxon>Eukaryota</taxon>
        <taxon>Fungi</taxon>
        <taxon>Fungi incertae sedis</taxon>
        <taxon>Zoopagomycota</taxon>
        <taxon>Kickxellomycotina</taxon>
        <taxon>Kickxellomycetes</taxon>
        <taxon>Kickxellales</taxon>
        <taxon>Kickxellaceae</taxon>
        <taxon>Coemansia</taxon>
    </lineage>
</organism>
<dbReference type="OrthoDB" id="10591266at2759"/>
<name>A0A9W8GBH1_9FUNG</name>
<evidence type="ECO:0000256" key="1">
    <source>
        <dbReference type="SAM" id="MobiDB-lite"/>
    </source>
</evidence>
<feature type="compositionally biased region" description="Low complexity" evidence="1">
    <location>
        <begin position="135"/>
        <end position="152"/>
    </location>
</feature>
<evidence type="ECO:0000313" key="2">
    <source>
        <dbReference type="EMBL" id="KAJ2679118.1"/>
    </source>
</evidence>
<dbReference type="AlphaFoldDB" id="A0A9W8GBH1"/>
<accession>A0A9W8GBH1</accession>
<gene>
    <name evidence="2" type="ORF">IWW39_006499</name>
</gene>
<proteinExistence type="predicted"/>
<feature type="region of interest" description="Disordered" evidence="1">
    <location>
        <begin position="100"/>
        <end position="185"/>
    </location>
</feature>